<evidence type="ECO:0000256" key="1">
    <source>
        <dbReference type="SAM" id="MobiDB-lite"/>
    </source>
</evidence>
<keyword evidence="3" id="KW-1185">Reference proteome</keyword>
<evidence type="ECO:0008006" key="4">
    <source>
        <dbReference type="Google" id="ProtNLM"/>
    </source>
</evidence>
<evidence type="ECO:0000313" key="2">
    <source>
        <dbReference type="EMBL" id="SDL42905.1"/>
    </source>
</evidence>
<dbReference type="STRING" id="686624.SAMN04488242_1554"/>
<accession>A0A1G9K0R8</accession>
<evidence type="ECO:0000313" key="3">
    <source>
        <dbReference type="Proteomes" id="UP000199475"/>
    </source>
</evidence>
<gene>
    <name evidence="2" type="ORF">SAMN04488242_1554</name>
</gene>
<feature type="region of interest" description="Disordered" evidence="1">
    <location>
        <begin position="24"/>
        <end position="48"/>
    </location>
</feature>
<name>A0A1G9K0R8_9ACTN</name>
<reference evidence="2 3" key="1">
    <citation type="submission" date="2016-10" db="EMBL/GenBank/DDBJ databases">
        <authorList>
            <person name="de Groot N.N."/>
        </authorList>
    </citation>
    <scope>NUCLEOTIDE SEQUENCE [LARGE SCALE GENOMIC DNA]</scope>
    <source>
        <strain evidence="2 3">CGMCC 1.9159</strain>
    </source>
</reference>
<dbReference type="Proteomes" id="UP000199475">
    <property type="component" value="Unassembled WGS sequence"/>
</dbReference>
<protein>
    <recommendedName>
        <fullName evidence="4">DUF2993 domain-containing protein</fullName>
    </recommendedName>
</protein>
<dbReference type="AlphaFoldDB" id="A0A1G9K0R8"/>
<dbReference type="EMBL" id="FNGP01000002">
    <property type="protein sequence ID" value="SDL42905.1"/>
    <property type="molecule type" value="Genomic_DNA"/>
</dbReference>
<organism evidence="2 3">
    <name type="scientific">Tessaracoccus oleiagri</name>
    <dbReference type="NCBI Taxonomy" id="686624"/>
    <lineage>
        <taxon>Bacteria</taxon>
        <taxon>Bacillati</taxon>
        <taxon>Actinomycetota</taxon>
        <taxon>Actinomycetes</taxon>
        <taxon>Propionibacteriales</taxon>
        <taxon>Propionibacteriaceae</taxon>
        <taxon>Tessaracoccus</taxon>
    </lineage>
</organism>
<proteinExistence type="predicted"/>
<sequence>MSAELQGADVASLVVDATGLLFEQDPGASAPGPVSDQSPANRPGVRLRTEPATLSRAELRARPVLVQGVPVTIEAEGRDIPIDWVDLAGGRLVVDLPVDQPARLGTGSALRLRVRTEVAPAVRAMADAARPGLAAEGIRLDREHLSLRQLGPRRIRFDGRARVRWKIFRQRVKISGVLAVDERHVLGLSHFRVRVSNPLLNLAFRGFVRELATELQQSVDLNEGLAPWTIRHLRVRAGRRAELDLELRPR</sequence>